<protein>
    <submittedName>
        <fullName evidence="1">Uncharacterized protein</fullName>
    </submittedName>
</protein>
<evidence type="ECO:0000313" key="1">
    <source>
        <dbReference type="EMBL" id="KAK1292696.1"/>
    </source>
</evidence>
<dbReference type="EMBL" id="JAUJYO010000017">
    <property type="protein sequence ID" value="KAK1292696.1"/>
    <property type="molecule type" value="Genomic_DNA"/>
</dbReference>
<keyword evidence="2" id="KW-1185">Reference proteome</keyword>
<organism evidence="1 2">
    <name type="scientific">Acorus calamus</name>
    <name type="common">Sweet flag</name>
    <dbReference type="NCBI Taxonomy" id="4465"/>
    <lineage>
        <taxon>Eukaryota</taxon>
        <taxon>Viridiplantae</taxon>
        <taxon>Streptophyta</taxon>
        <taxon>Embryophyta</taxon>
        <taxon>Tracheophyta</taxon>
        <taxon>Spermatophyta</taxon>
        <taxon>Magnoliopsida</taxon>
        <taxon>Liliopsida</taxon>
        <taxon>Acoraceae</taxon>
        <taxon>Acorus</taxon>
    </lineage>
</organism>
<name>A0AAV9CW04_ACOCL</name>
<sequence length="150" mass="17391">MRFLKRGVMSKGLRVGFVPYRDTFSALKRIDHEERIELNDIPLMNPITTSGKANPAAVIIFTSFEMIHKFHSTKHYNNWVNSNVSGLKNFGYLDANLASDYWKDDDDDDNVGKHNEVHSLKFETSKRWIHFIKESVHVPQKGVSFPLQRL</sequence>
<reference evidence="1" key="2">
    <citation type="submission" date="2023-06" db="EMBL/GenBank/DDBJ databases">
        <authorList>
            <person name="Ma L."/>
            <person name="Liu K.-W."/>
            <person name="Li Z."/>
            <person name="Hsiao Y.-Y."/>
            <person name="Qi Y."/>
            <person name="Fu T."/>
            <person name="Tang G."/>
            <person name="Zhang D."/>
            <person name="Sun W.-H."/>
            <person name="Liu D.-K."/>
            <person name="Li Y."/>
            <person name="Chen G.-Z."/>
            <person name="Liu X.-D."/>
            <person name="Liao X.-Y."/>
            <person name="Jiang Y.-T."/>
            <person name="Yu X."/>
            <person name="Hao Y."/>
            <person name="Huang J."/>
            <person name="Zhao X.-W."/>
            <person name="Ke S."/>
            <person name="Chen Y.-Y."/>
            <person name="Wu W.-L."/>
            <person name="Hsu J.-L."/>
            <person name="Lin Y.-F."/>
            <person name="Huang M.-D."/>
            <person name="Li C.-Y."/>
            <person name="Huang L."/>
            <person name="Wang Z.-W."/>
            <person name="Zhao X."/>
            <person name="Zhong W.-Y."/>
            <person name="Peng D.-H."/>
            <person name="Ahmad S."/>
            <person name="Lan S."/>
            <person name="Zhang J.-S."/>
            <person name="Tsai W.-C."/>
            <person name="Van De Peer Y."/>
            <person name="Liu Z.-J."/>
        </authorList>
    </citation>
    <scope>NUCLEOTIDE SEQUENCE</scope>
    <source>
        <strain evidence="1">CP</strain>
        <tissue evidence="1">Leaves</tissue>
    </source>
</reference>
<dbReference type="AlphaFoldDB" id="A0AAV9CW04"/>
<reference evidence="1" key="1">
    <citation type="journal article" date="2023" name="Nat. Commun.">
        <title>Diploid and tetraploid genomes of Acorus and the evolution of monocots.</title>
        <authorList>
            <person name="Ma L."/>
            <person name="Liu K.W."/>
            <person name="Li Z."/>
            <person name="Hsiao Y.Y."/>
            <person name="Qi Y."/>
            <person name="Fu T."/>
            <person name="Tang G.D."/>
            <person name="Zhang D."/>
            <person name="Sun W.H."/>
            <person name="Liu D.K."/>
            <person name="Li Y."/>
            <person name="Chen G.Z."/>
            <person name="Liu X.D."/>
            <person name="Liao X.Y."/>
            <person name="Jiang Y.T."/>
            <person name="Yu X."/>
            <person name="Hao Y."/>
            <person name="Huang J."/>
            <person name="Zhao X.W."/>
            <person name="Ke S."/>
            <person name="Chen Y.Y."/>
            <person name="Wu W.L."/>
            <person name="Hsu J.L."/>
            <person name="Lin Y.F."/>
            <person name="Huang M.D."/>
            <person name="Li C.Y."/>
            <person name="Huang L."/>
            <person name="Wang Z.W."/>
            <person name="Zhao X."/>
            <person name="Zhong W.Y."/>
            <person name="Peng D.H."/>
            <person name="Ahmad S."/>
            <person name="Lan S."/>
            <person name="Zhang J.S."/>
            <person name="Tsai W.C."/>
            <person name="Van de Peer Y."/>
            <person name="Liu Z.J."/>
        </authorList>
    </citation>
    <scope>NUCLEOTIDE SEQUENCE</scope>
    <source>
        <strain evidence="1">CP</strain>
    </source>
</reference>
<comment type="caution">
    <text evidence="1">The sequence shown here is derived from an EMBL/GenBank/DDBJ whole genome shotgun (WGS) entry which is preliminary data.</text>
</comment>
<accession>A0AAV9CW04</accession>
<gene>
    <name evidence="1" type="ORF">QJS10_CPB17g01176</name>
</gene>
<dbReference type="Proteomes" id="UP001180020">
    <property type="component" value="Unassembled WGS sequence"/>
</dbReference>
<evidence type="ECO:0000313" key="2">
    <source>
        <dbReference type="Proteomes" id="UP001180020"/>
    </source>
</evidence>
<proteinExistence type="predicted"/>